<dbReference type="STRING" id="1798407.A3A16_03810"/>
<gene>
    <name evidence="2" type="ORF">A3A16_03810</name>
</gene>
<reference evidence="2 3" key="1">
    <citation type="journal article" date="2016" name="Nat. Commun.">
        <title>Thousands of microbial genomes shed light on interconnected biogeochemical processes in an aquifer system.</title>
        <authorList>
            <person name="Anantharaman K."/>
            <person name="Brown C.T."/>
            <person name="Hug L.A."/>
            <person name="Sharon I."/>
            <person name="Castelle C.J."/>
            <person name="Probst A.J."/>
            <person name="Thomas B.C."/>
            <person name="Singh A."/>
            <person name="Wilkins M.J."/>
            <person name="Karaoz U."/>
            <person name="Brodie E.L."/>
            <person name="Williams K.H."/>
            <person name="Hubbard S.S."/>
            <person name="Banfield J.F."/>
        </authorList>
    </citation>
    <scope>NUCLEOTIDE SEQUENCE [LARGE SCALE GENOMIC DNA]</scope>
</reference>
<feature type="transmembrane region" description="Helical" evidence="1">
    <location>
        <begin position="65"/>
        <end position="86"/>
    </location>
</feature>
<accession>A0A1G1ZM44</accession>
<evidence type="ECO:0000313" key="2">
    <source>
        <dbReference type="EMBL" id="OGY65713.1"/>
    </source>
</evidence>
<name>A0A1G1ZM44_9BACT</name>
<proteinExistence type="predicted"/>
<protein>
    <submittedName>
        <fullName evidence="2">Uncharacterized protein</fullName>
    </submittedName>
</protein>
<dbReference type="EMBL" id="MHJJ01000007">
    <property type="protein sequence ID" value="OGY65713.1"/>
    <property type="molecule type" value="Genomic_DNA"/>
</dbReference>
<keyword evidence="1" id="KW-1133">Transmembrane helix</keyword>
<keyword evidence="1" id="KW-0812">Transmembrane</keyword>
<comment type="caution">
    <text evidence="2">The sequence shown here is derived from an EMBL/GenBank/DDBJ whole genome shotgun (WGS) entry which is preliminary data.</text>
</comment>
<evidence type="ECO:0000256" key="1">
    <source>
        <dbReference type="SAM" id="Phobius"/>
    </source>
</evidence>
<keyword evidence="1" id="KW-0472">Membrane</keyword>
<sequence>MAQSDRERSGCVADHRGIPGGGADLVKAKLSYTSLVAKASGGKSEGKGLLRVKLRRPMEEHMNRIALILVGIAIVSTSLIGCSGGVGVNVRTNIRLAENTVISVFNGIDGTVMEVWVNDQFGTNGLTPTAAPFAVRGRSFPNGFSSNVTITVKAFDANTGQYLGMATRSYRIGSYGGSNTWIVRRQEIRQ</sequence>
<organism evidence="2 3">
    <name type="scientific">Candidatus Harrisonbacteria bacterium RIFCSPLOWO2_01_FULL_44_18</name>
    <dbReference type="NCBI Taxonomy" id="1798407"/>
    <lineage>
        <taxon>Bacteria</taxon>
        <taxon>Candidatus Harrisoniibacteriota</taxon>
    </lineage>
</organism>
<dbReference type="AlphaFoldDB" id="A0A1G1ZM44"/>
<dbReference type="Proteomes" id="UP000177942">
    <property type="component" value="Unassembled WGS sequence"/>
</dbReference>
<evidence type="ECO:0000313" key="3">
    <source>
        <dbReference type="Proteomes" id="UP000177942"/>
    </source>
</evidence>